<reference evidence="1 2" key="1">
    <citation type="journal article" date="2018" name="Elife">
        <title>Discovery and characterization of a prevalent human gut bacterial enzyme sufficient for the inactivation of a family of plant toxins.</title>
        <authorList>
            <person name="Koppel N."/>
            <person name="Bisanz J.E."/>
            <person name="Pandelia M.E."/>
            <person name="Turnbaugh P.J."/>
            <person name="Balskus E.P."/>
        </authorList>
    </citation>
    <scope>NUCLEOTIDE SEQUENCE [LARGE SCALE GENOMIC DNA]</scope>
    <source>
        <strain evidence="2">anaerobia AP69FAA</strain>
    </source>
</reference>
<proteinExistence type="predicted"/>
<dbReference type="EMBL" id="PPTP01000004">
    <property type="protein sequence ID" value="RDB55682.1"/>
    <property type="molecule type" value="Genomic_DNA"/>
</dbReference>
<accession>A0A369L9D9</accession>
<sequence>MPMIRGISSTTTAMGLVRLITSSAGAPIAMAVTLLSARPMLHHRSGARRNCAIQTNTAV</sequence>
<dbReference type="AlphaFoldDB" id="A0A369L9D9"/>
<protein>
    <submittedName>
        <fullName evidence="1">Uncharacterized protein</fullName>
    </submittedName>
</protein>
<organism evidence="1 2">
    <name type="scientific">Senegalimassilia anaerobia</name>
    <dbReference type="NCBI Taxonomy" id="1473216"/>
    <lineage>
        <taxon>Bacteria</taxon>
        <taxon>Bacillati</taxon>
        <taxon>Actinomycetota</taxon>
        <taxon>Coriobacteriia</taxon>
        <taxon>Coriobacteriales</taxon>
        <taxon>Coriobacteriaceae</taxon>
        <taxon>Senegalimassilia</taxon>
    </lineage>
</organism>
<evidence type="ECO:0000313" key="2">
    <source>
        <dbReference type="Proteomes" id="UP000253792"/>
    </source>
</evidence>
<name>A0A369L9D9_9ACTN</name>
<comment type="caution">
    <text evidence="1">The sequence shown here is derived from an EMBL/GenBank/DDBJ whole genome shotgun (WGS) entry which is preliminary data.</text>
</comment>
<evidence type="ECO:0000313" key="1">
    <source>
        <dbReference type="EMBL" id="RDB55682.1"/>
    </source>
</evidence>
<dbReference type="Proteomes" id="UP000253792">
    <property type="component" value="Unassembled WGS sequence"/>
</dbReference>
<gene>
    <name evidence="1" type="ORF">C1880_05535</name>
</gene>
<keyword evidence="2" id="KW-1185">Reference proteome</keyword>